<keyword evidence="4" id="KW-1185">Reference proteome</keyword>
<evidence type="ECO:0000313" key="3">
    <source>
        <dbReference type="EMBL" id="TEA03091.1"/>
    </source>
</evidence>
<proteinExistence type="predicted"/>
<reference evidence="4 5" key="1">
    <citation type="journal article" date="2019" name="Sci. Rep.">
        <title>Extended insight into the Mycobacterium chelonae-abscessus complex through whole genome sequencing of Mycobacterium salmoniphilum outbreak and Mycobacterium salmoniphilum-like strains.</title>
        <authorList>
            <person name="Behra P.R.K."/>
            <person name="Das S."/>
            <person name="Pettersson B.M.F."/>
            <person name="Shirreff L."/>
            <person name="DuCote T."/>
            <person name="Jacobsson K.G."/>
            <person name="Ennis D.G."/>
            <person name="Kirsebom L.A."/>
        </authorList>
    </citation>
    <scope>NUCLEOTIDE SEQUENCE [LARGE SCALE GENOMIC DNA]</scope>
    <source>
        <strain evidence="3 4">CCUG 60883</strain>
        <strain evidence="2 5">CCUG 60885</strain>
    </source>
</reference>
<organism evidence="2 5">
    <name type="scientific">Mycobacteroides salmoniphilum</name>
    <dbReference type="NCBI Taxonomy" id="404941"/>
    <lineage>
        <taxon>Bacteria</taxon>
        <taxon>Bacillati</taxon>
        <taxon>Actinomycetota</taxon>
        <taxon>Actinomycetes</taxon>
        <taxon>Mycobacteriales</taxon>
        <taxon>Mycobacteriaceae</taxon>
        <taxon>Mycobacteroides</taxon>
    </lineage>
</organism>
<dbReference type="EMBL" id="PECM01000009">
    <property type="protein sequence ID" value="TEA03091.1"/>
    <property type="molecule type" value="Genomic_DNA"/>
</dbReference>
<dbReference type="Proteomes" id="UP000295685">
    <property type="component" value="Unassembled WGS sequence"/>
</dbReference>
<name>A0A4R8SLF5_9MYCO</name>
<dbReference type="Proteomes" id="UP000294844">
    <property type="component" value="Unassembled WGS sequence"/>
</dbReference>
<comment type="caution">
    <text evidence="2">The sequence shown here is derived from an EMBL/GenBank/DDBJ whole genome shotgun (WGS) entry which is preliminary data.</text>
</comment>
<gene>
    <name evidence="3" type="ORF">CCUG60883_03715</name>
    <name evidence="2" type="ORF">CCUG60885_00431</name>
</gene>
<evidence type="ECO:0000313" key="4">
    <source>
        <dbReference type="Proteomes" id="UP000294844"/>
    </source>
</evidence>
<dbReference type="EMBL" id="PECK01000001">
    <property type="protein sequence ID" value="TDZ98561.1"/>
    <property type="molecule type" value="Genomic_DNA"/>
</dbReference>
<dbReference type="AlphaFoldDB" id="A0A4R8SLF5"/>
<protein>
    <submittedName>
        <fullName evidence="2">Uncharacterized protein</fullName>
    </submittedName>
</protein>
<accession>A0A4R8SLF5</accession>
<evidence type="ECO:0000256" key="1">
    <source>
        <dbReference type="SAM" id="MobiDB-lite"/>
    </source>
</evidence>
<evidence type="ECO:0000313" key="2">
    <source>
        <dbReference type="EMBL" id="TDZ98561.1"/>
    </source>
</evidence>
<evidence type="ECO:0000313" key="5">
    <source>
        <dbReference type="Proteomes" id="UP000295685"/>
    </source>
</evidence>
<feature type="region of interest" description="Disordered" evidence="1">
    <location>
        <begin position="31"/>
        <end position="55"/>
    </location>
</feature>
<sequence>MRRQREERAQAALLARQRRVKDAAEARLQARREEAARRRQQREEATRAVERRKAEREAEYHRQYQAAVANSDYRWLLEDQRQTTKVLRNHMANLLRHTRQNISDELLWQQANETHQLAEKHYTELTARAGDHL</sequence>